<keyword evidence="1" id="KW-0456">Lyase</keyword>
<dbReference type="OrthoDB" id="9787095at2"/>
<organism evidence="1 2">
    <name type="scientific">Actinomycetospora cinnamomea</name>
    <dbReference type="NCBI Taxonomy" id="663609"/>
    <lineage>
        <taxon>Bacteria</taxon>
        <taxon>Bacillati</taxon>
        <taxon>Actinomycetota</taxon>
        <taxon>Actinomycetes</taxon>
        <taxon>Pseudonocardiales</taxon>
        <taxon>Pseudonocardiaceae</taxon>
        <taxon>Actinomycetospora</taxon>
    </lineage>
</organism>
<evidence type="ECO:0000313" key="1">
    <source>
        <dbReference type="EMBL" id="PVZ07676.1"/>
    </source>
</evidence>
<dbReference type="Gene3D" id="3.40.50.12110">
    <property type="match status" value="1"/>
</dbReference>
<gene>
    <name evidence="1" type="ORF">C8D89_11147</name>
</gene>
<evidence type="ECO:0000313" key="2">
    <source>
        <dbReference type="Proteomes" id="UP000245639"/>
    </source>
</evidence>
<protein>
    <submittedName>
        <fullName evidence="1">Spore photoproduct lyase</fullName>
    </submittedName>
</protein>
<dbReference type="PANTHER" id="PTHR37822">
    <property type="entry name" value="SPORE PHOTOPRODUCT LYASE-RELATED"/>
    <property type="match status" value="1"/>
</dbReference>
<dbReference type="Gene3D" id="3.80.30.30">
    <property type="match status" value="1"/>
</dbReference>
<dbReference type="GO" id="GO:0042601">
    <property type="term" value="C:endospore-forming forespore"/>
    <property type="evidence" value="ECO:0007669"/>
    <property type="project" value="TreeGrafter"/>
</dbReference>
<proteinExistence type="predicted"/>
<comment type="caution">
    <text evidence="1">The sequence shown here is derived from an EMBL/GenBank/DDBJ whole genome shotgun (WGS) entry which is preliminary data.</text>
</comment>
<reference evidence="1 2" key="1">
    <citation type="submission" date="2018-04" db="EMBL/GenBank/DDBJ databases">
        <title>Genomic Encyclopedia of Type Strains, Phase IV (KMG-IV): sequencing the most valuable type-strain genomes for metagenomic binning, comparative biology and taxonomic classification.</title>
        <authorList>
            <person name="Goeker M."/>
        </authorList>
    </citation>
    <scope>NUCLEOTIDE SEQUENCE [LARGE SCALE GENOMIC DNA]</scope>
    <source>
        <strain evidence="1 2">DSM 45771</strain>
    </source>
</reference>
<dbReference type="RefSeq" id="WP_116709742.1">
    <property type="nucleotide sequence ID" value="NZ_QEKW01000011.1"/>
</dbReference>
<dbReference type="AlphaFoldDB" id="A0A2U1F670"/>
<name>A0A2U1F670_9PSEU</name>
<dbReference type="GO" id="GO:1904047">
    <property type="term" value="F:S-adenosyl-L-methionine binding"/>
    <property type="evidence" value="ECO:0007669"/>
    <property type="project" value="TreeGrafter"/>
</dbReference>
<dbReference type="Pfam" id="PF20903">
    <property type="entry name" value="SPL"/>
    <property type="match status" value="1"/>
</dbReference>
<accession>A0A2U1F670</accession>
<dbReference type="EMBL" id="QEKW01000011">
    <property type="protein sequence ID" value="PVZ07676.1"/>
    <property type="molecule type" value="Genomic_DNA"/>
</dbReference>
<dbReference type="GO" id="GO:0051539">
    <property type="term" value="F:4 iron, 4 sulfur cluster binding"/>
    <property type="evidence" value="ECO:0007669"/>
    <property type="project" value="TreeGrafter"/>
</dbReference>
<dbReference type="PANTHER" id="PTHR37822:SF2">
    <property type="entry name" value="SPORE PHOTOPRODUCT LYASE"/>
    <property type="match status" value="1"/>
</dbReference>
<dbReference type="GO" id="GO:0003913">
    <property type="term" value="F:DNA photolyase activity"/>
    <property type="evidence" value="ECO:0007669"/>
    <property type="project" value="TreeGrafter"/>
</dbReference>
<sequence length="371" mass="40073">MTTALSAPTAAPAPARTRLWIPQRVLVTRSAQEHPHTAEILRRCEAAGVDDVELLRNDRITGVRGESERETYARAKSALAVVTSPASSRLLDPIPPSADWRVDLARGCPAHCQYCYLAGSLSGPPMTRVYGDLEEILAGLDAYVGHGTITSTNADRAGEGTTFEASCYTDPLGIEHVTGSLSAAIRHVGTHDFGGPVQLRATTKFAAVDGLLDLPHGGRTRLRFSVGPESVVGRFEGGTDPVATRIEALATVARAGYPVGLTIAPIMPVGDWRTAYGDLLGRVAAALEGIDGLDLTAECITHRFTPGSKETLESWYPRTRLEMDPEQRRTKRGRFGAVKHVYPDDVMADLREHVTSELAERLPGARVLYWT</sequence>
<dbReference type="Proteomes" id="UP000245639">
    <property type="component" value="Unassembled WGS sequence"/>
</dbReference>
<keyword evidence="2" id="KW-1185">Reference proteome</keyword>
<dbReference type="InterPro" id="IPR049539">
    <property type="entry name" value="SPL"/>
</dbReference>
<dbReference type="CDD" id="cd01335">
    <property type="entry name" value="Radical_SAM"/>
    <property type="match status" value="1"/>
</dbReference>